<protein>
    <recommendedName>
        <fullName evidence="4">THO1-MOS11 C-terminal domain-containing protein</fullName>
    </recommendedName>
</protein>
<feature type="region of interest" description="Disordered" evidence="1">
    <location>
        <begin position="80"/>
        <end position="148"/>
    </location>
</feature>
<evidence type="ECO:0000313" key="2">
    <source>
        <dbReference type="EMBL" id="KAA0184933.1"/>
    </source>
</evidence>
<reference evidence="2" key="1">
    <citation type="submission" date="2019-05" db="EMBL/GenBank/DDBJ databases">
        <title>Annotation for the trematode Fasciolopsis buski.</title>
        <authorList>
            <person name="Choi Y.-J."/>
        </authorList>
    </citation>
    <scope>NUCLEOTIDE SEQUENCE</scope>
    <source>
        <strain evidence="2">HT</strain>
        <tissue evidence="2">Whole worm</tissue>
    </source>
</reference>
<evidence type="ECO:0000256" key="1">
    <source>
        <dbReference type="SAM" id="MobiDB-lite"/>
    </source>
</evidence>
<dbReference type="OrthoDB" id="6251567at2759"/>
<dbReference type="Proteomes" id="UP000728185">
    <property type="component" value="Unassembled WGS sequence"/>
</dbReference>
<accession>A0A8E0RPV5</accession>
<feature type="compositionally biased region" description="Polar residues" evidence="1">
    <location>
        <begin position="132"/>
        <end position="142"/>
    </location>
</feature>
<dbReference type="AlphaFoldDB" id="A0A8E0RPV5"/>
<name>A0A8E0RPV5_9TREM</name>
<keyword evidence="3" id="KW-1185">Reference proteome</keyword>
<sequence>MAEETFTLLQPGEEAKLLGDVDDEENSFNTADSSALENITKPIGVSWSETSLNSQSASSIEPAKTNLPVAGVKRPITMLEPAANEDSKKDAKGSVPVSAPTKIKFNEDSLSSEQEMDDAARKAMRLERFGQSPLSSVRNQVSDTKEDPELRAKLARAEKFGIETDEIKLQKRKARFGLT</sequence>
<comment type="caution">
    <text evidence="2">The sequence shown here is derived from an EMBL/GenBank/DDBJ whole genome shotgun (WGS) entry which is preliminary data.</text>
</comment>
<evidence type="ECO:0000313" key="3">
    <source>
        <dbReference type="Proteomes" id="UP000728185"/>
    </source>
</evidence>
<gene>
    <name evidence="2" type="ORF">FBUS_09744</name>
</gene>
<evidence type="ECO:0008006" key="4">
    <source>
        <dbReference type="Google" id="ProtNLM"/>
    </source>
</evidence>
<feature type="compositionally biased region" description="Basic and acidic residues" evidence="1">
    <location>
        <begin position="118"/>
        <end position="128"/>
    </location>
</feature>
<proteinExistence type="predicted"/>
<dbReference type="EMBL" id="LUCM01010805">
    <property type="protein sequence ID" value="KAA0184933.1"/>
    <property type="molecule type" value="Genomic_DNA"/>
</dbReference>
<organism evidence="2 3">
    <name type="scientific">Fasciolopsis buskii</name>
    <dbReference type="NCBI Taxonomy" id="27845"/>
    <lineage>
        <taxon>Eukaryota</taxon>
        <taxon>Metazoa</taxon>
        <taxon>Spiralia</taxon>
        <taxon>Lophotrochozoa</taxon>
        <taxon>Platyhelminthes</taxon>
        <taxon>Trematoda</taxon>
        <taxon>Digenea</taxon>
        <taxon>Plagiorchiida</taxon>
        <taxon>Echinostomata</taxon>
        <taxon>Echinostomatoidea</taxon>
        <taxon>Fasciolidae</taxon>
        <taxon>Fasciolopsis</taxon>
    </lineage>
</organism>